<evidence type="ECO:0000256" key="8">
    <source>
        <dbReference type="ARBA" id="ARBA00023136"/>
    </source>
</evidence>
<dbReference type="PANTHER" id="PTHR30069:SF53">
    <property type="entry name" value="COLICIN I RECEPTOR-RELATED"/>
    <property type="match status" value="1"/>
</dbReference>
<comment type="similarity">
    <text evidence="10 11">Belongs to the TonB-dependent receptor family.</text>
</comment>
<dbReference type="SUPFAM" id="SSF56935">
    <property type="entry name" value="Porins"/>
    <property type="match status" value="1"/>
</dbReference>
<dbReference type="GO" id="GO:0015889">
    <property type="term" value="P:cobalamin transport"/>
    <property type="evidence" value="ECO:0007669"/>
    <property type="project" value="TreeGrafter"/>
</dbReference>
<accession>A0A6C0U703</accession>
<feature type="compositionally biased region" description="Basic and acidic residues" evidence="12">
    <location>
        <begin position="229"/>
        <end position="243"/>
    </location>
</feature>
<evidence type="ECO:0000256" key="11">
    <source>
        <dbReference type="RuleBase" id="RU003357"/>
    </source>
</evidence>
<proteinExistence type="inferred from homology"/>
<evidence type="ECO:0000259" key="13">
    <source>
        <dbReference type="Pfam" id="PF00593"/>
    </source>
</evidence>
<dbReference type="EMBL" id="CP048711">
    <property type="protein sequence ID" value="QIB66727.1"/>
    <property type="molecule type" value="Genomic_DNA"/>
</dbReference>
<dbReference type="GO" id="GO:0009279">
    <property type="term" value="C:cell outer membrane"/>
    <property type="evidence" value="ECO:0007669"/>
    <property type="project" value="UniProtKB-SubCell"/>
</dbReference>
<keyword evidence="9 10" id="KW-0998">Cell outer membrane</keyword>
<keyword evidence="6" id="KW-0406">Ion transport</keyword>
<keyword evidence="4 10" id="KW-0812">Transmembrane</keyword>
<organism evidence="15 16">
    <name type="scientific">Kineobactrum salinum</name>
    <dbReference type="NCBI Taxonomy" id="2708301"/>
    <lineage>
        <taxon>Bacteria</taxon>
        <taxon>Pseudomonadati</taxon>
        <taxon>Pseudomonadota</taxon>
        <taxon>Gammaproteobacteria</taxon>
        <taxon>Cellvibrionales</taxon>
        <taxon>Halieaceae</taxon>
        <taxon>Kineobactrum</taxon>
    </lineage>
</organism>
<protein>
    <submittedName>
        <fullName evidence="15">TonB-dependent receptor</fullName>
    </submittedName>
</protein>
<evidence type="ECO:0000256" key="10">
    <source>
        <dbReference type="PROSITE-ProRule" id="PRU01360"/>
    </source>
</evidence>
<evidence type="ECO:0000256" key="9">
    <source>
        <dbReference type="ARBA" id="ARBA00023237"/>
    </source>
</evidence>
<keyword evidence="8 10" id="KW-0472">Membrane</keyword>
<dbReference type="InterPro" id="IPR012910">
    <property type="entry name" value="Plug_dom"/>
</dbReference>
<keyword evidence="5" id="KW-0732">Signal</keyword>
<reference evidence="15 16" key="1">
    <citation type="submission" date="2020-02" db="EMBL/GenBank/DDBJ databases">
        <title>Genome sequencing for Kineobactrum sp. M2.</title>
        <authorList>
            <person name="Park S.-J."/>
        </authorList>
    </citation>
    <scope>NUCLEOTIDE SEQUENCE [LARGE SCALE GENOMIC DNA]</scope>
    <source>
        <strain evidence="15 16">M2</strain>
    </source>
</reference>
<dbReference type="InterPro" id="IPR039426">
    <property type="entry name" value="TonB-dep_rcpt-like"/>
</dbReference>
<keyword evidence="7 11" id="KW-0798">TonB box</keyword>
<dbReference type="Gene3D" id="2.40.170.20">
    <property type="entry name" value="TonB-dependent receptor, beta-barrel domain"/>
    <property type="match status" value="1"/>
</dbReference>
<keyword evidence="15" id="KW-0675">Receptor</keyword>
<evidence type="ECO:0000256" key="7">
    <source>
        <dbReference type="ARBA" id="ARBA00023077"/>
    </source>
</evidence>
<dbReference type="InterPro" id="IPR036942">
    <property type="entry name" value="Beta-barrel_TonB_sf"/>
</dbReference>
<dbReference type="PROSITE" id="PS52016">
    <property type="entry name" value="TONB_DEPENDENT_REC_3"/>
    <property type="match status" value="1"/>
</dbReference>
<dbReference type="PANTHER" id="PTHR30069">
    <property type="entry name" value="TONB-DEPENDENT OUTER MEMBRANE RECEPTOR"/>
    <property type="match status" value="1"/>
</dbReference>
<sequence length="640" mass="70397">MPRCIAFPGSPPSIATLFWLLRYHMKSQAILGALALISTLPAYSDSAGPLEEMVITSSRVPMPLREVGTSISVIDAAGIRARGFTSLQDVLRSQPSVAVSNNGGAGKVSSLRIRGEEAYRTLVLIDGIDISDTSAPQIGPRIEHLLSAGIQRVEILRGPQGMMYGADAGGVVNISTRVPVTGFGGDLSAEAGRYGSRQLSANVAAGNEQMDANLALTDLRSDGFNARSTDLDPGDRDGYDNRSAHGRVGWNPAERLRLELVARDVDGDNEFDSCFTNDTSSPTNRCSDSFDQRSWRGSAQYNGEQLRHELAYSHNRTERQQYSEGLPGFGTEGEIAHWSYLGSFAPSPQLQLVYGVDHKRETMDDGGFDTQRDQDGYYLEYQGSLADSLFFTAGARYDDNDDFGSHDTYRVSAAYLWPLAARELKLRGSWGTGFRAPSLYEIAYNRSSFAGPPAAGLELREERSEGYEVGLSWGDSELLLEAVYFRQSVKNEIFFDLDTFSGYLQGSGDSDSSGIELIADLPLAAQFRLQANYTYNDNETAAGGHRVYRPTHLGNLGLQWRSQSEQLRLGVQLRLARDAREADGTALDDYEVMDLNARFALLPDLELYGRVENLLNSRYQEIPTYRTSARAAYAGVRYSF</sequence>
<comment type="subcellular location">
    <subcellularLocation>
        <location evidence="1 10">Cell outer membrane</location>
        <topology evidence="1 10">Multi-pass membrane protein</topology>
    </subcellularLocation>
</comment>
<gene>
    <name evidence="15" type="ORF">G3T16_16320</name>
</gene>
<name>A0A6C0U703_9GAMM</name>
<evidence type="ECO:0000256" key="5">
    <source>
        <dbReference type="ARBA" id="ARBA00022729"/>
    </source>
</evidence>
<evidence type="ECO:0000259" key="14">
    <source>
        <dbReference type="Pfam" id="PF07715"/>
    </source>
</evidence>
<feature type="domain" description="TonB-dependent receptor plug" evidence="14">
    <location>
        <begin position="64"/>
        <end position="171"/>
    </location>
</feature>
<keyword evidence="3 10" id="KW-1134">Transmembrane beta strand</keyword>
<evidence type="ECO:0000256" key="6">
    <source>
        <dbReference type="ARBA" id="ARBA00023065"/>
    </source>
</evidence>
<feature type="region of interest" description="Disordered" evidence="12">
    <location>
        <begin position="224"/>
        <end position="245"/>
    </location>
</feature>
<dbReference type="GO" id="GO:0006811">
    <property type="term" value="P:monoatomic ion transport"/>
    <property type="evidence" value="ECO:0007669"/>
    <property type="project" value="UniProtKB-KW"/>
</dbReference>
<feature type="domain" description="TonB-dependent receptor-like beta-barrel" evidence="13">
    <location>
        <begin position="223"/>
        <end position="614"/>
    </location>
</feature>
<evidence type="ECO:0000256" key="2">
    <source>
        <dbReference type="ARBA" id="ARBA00022448"/>
    </source>
</evidence>
<keyword evidence="2 10" id="KW-0813">Transport</keyword>
<dbReference type="Proteomes" id="UP000477680">
    <property type="component" value="Chromosome"/>
</dbReference>
<dbReference type="KEGG" id="kim:G3T16_16320"/>
<dbReference type="AlphaFoldDB" id="A0A6C0U703"/>
<dbReference type="CDD" id="cd01347">
    <property type="entry name" value="ligand_gated_channel"/>
    <property type="match status" value="1"/>
</dbReference>
<evidence type="ECO:0000313" key="15">
    <source>
        <dbReference type="EMBL" id="QIB66727.1"/>
    </source>
</evidence>
<evidence type="ECO:0000256" key="12">
    <source>
        <dbReference type="SAM" id="MobiDB-lite"/>
    </source>
</evidence>
<evidence type="ECO:0000256" key="4">
    <source>
        <dbReference type="ARBA" id="ARBA00022692"/>
    </source>
</evidence>
<evidence type="ECO:0000256" key="3">
    <source>
        <dbReference type="ARBA" id="ARBA00022452"/>
    </source>
</evidence>
<dbReference type="Pfam" id="PF00593">
    <property type="entry name" value="TonB_dep_Rec_b-barrel"/>
    <property type="match status" value="1"/>
</dbReference>
<dbReference type="Pfam" id="PF07715">
    <property type="entry name" value="Plug"/>
    <property type="match status" value="1"/>
</dbReference>
<dbReference type="InterPro" id="IPR000531">
    <property type="entry name" value="Beta-barrel_TonB"/>
</dbReference>
<evidence type="ECO:0000256" key="1">
    <source>
        <dbReference type="ARBA" id="ARBA00004571"/>
    </source>
</evidence>
<keyword evidence="16" id="KW-1185">Reference proteome</keyword>
<dbReference type="Gene3D" id="2.170.130.10">
    <property type="entry name" value="TonB-dependent receptor, plug domain"/>
    <property type="match status" value="1"/>
</dbReference>
<dbReference type="InterPro" id="IPR037066">
    <property type="entry name" value="Plug_dom_sf"/>
</dbReference>
<evidence type="ECO:0000313" key="16">
    <source>
        <dbReference type="Proteomes" id="UP000477680"/>
    </source>
</evidence>